<dbReference type="AlphaFoldDB" id="A0A2S7XZF0"/>
<protein>
    <submittedName>
        <fullName evidence="3">Uncharacterized protein</fullName>
    </submittedName>
</protein>
<evidence type="ECO:0000256" key="2">
    <source>
        <dbReference type="SAM" id="Phobius"/>
    </source>
</evidence>
<feature type="compositionally biased region" description="Basic and acidic residues" evidence="1">
    <location>
        <begin position="232"/>
        <end position="245"/>
    </location>
</feature>
<comment type="caution">
    <text evidence="3">The sequence shown here is derived from an EMBL/GenBank/DDBJ whole genome shotgun (WGS) entry which is preliminary data.</text>
</comment>
<feature type="transmembrane region" description="Helical" evidence="2">
    <location>
        <begin position="68"/>
        <end position="89"/>
    </location>
</feature>
<evidence type="ECO:0000256" key="1">
    <source>
        <dbReference type="SAM" id="MobiDB-lite"/>
    </source>
</evidence>
<feature type="region of interest" description="Disordered" evidence="1">
    <location>
        <begin position="220"/>
        <end position="283"/>
    </location>
</feature>
<reference evidence="3 4" key="1">
    <citation type="submission" date="2016-07" db="EMBL/GenBank/DDBJ databases">
        <title>Comparative genomics of the entomopathogenic fungus Beauveria bassiana.</title>
        <authorList>
            <person name="Valero Jimenez C.A."/>
            <person name="Zwaan B.J."/>
            <person name="Van Kan J.A."/>
            <person name="Takken W."/>
            <person name="Debets A.J."/>
            <person name="Schoustra S.E."/>
            <person name="Koenraadt C.J."/>
        </authorList>
    </citation>
    <scope>NUCLEOTIDE SEQUENCE [LARGE SCALE GENOMIC DNA]</scope>
    <source>
        <strain evidence="3 4">ARSEF 8028</strain>
    </source>
</reference>
<proteinExistence type="predicted"/>
<sequence>MSVFLSVFFLGSRISSSHSRLPALLDEPVRLTLVRRHTCTRTTGDALGCQDMTDTASETTAAVSPAQIAALCVSIFAIIVFTSISIYLYGRRKGSEEVHSLSHNHHHYPPHITRIPDTRPRDSTTSGQGSATRGGRFTKLKGAFGIKVATAAEAVAATRGASSSAAETEAFGKAARMRAASPLQIGIPPGTGNPYSGTEEFQAAVHNLLSYRPGELQVCYHESDDDDDNDYEDTHMDSQPEHREGSYSATDPCGSPLPAYAEVAEPRRFSWQGQESDYRPEKR</sequence>
<accession>A0A2S7XZF0</accession>
<feature type="region of interest" description="Disordered" evidence="1">
    <location>
        <begin position="101"/>
        <end position="134"/>
    </location>
</feature>
<dbReference type="Proteomes" id="UP000237441">
    <property type="component" value="Unassembled WGS sequence"/>
</dbReference>
<gene>
    <name evidence="3" type="ORF">BB8028_0001g13410</name>
</gene>
<evidence type="ECO:0000313" key="3">
    <source>
        <dbReference type="EMBL" id="PQK09271.1"/>
    </source>
</evidence>
<dbReference type="EMBL" id="JRHA01000001">
    <property type="protein sequence ID" value="PQK09271.1"/>
    <property type="molecule type" value="Genomic_DNA"/>
</dbReference>
<organism evidence="3 4">
    <name type="scientific">Beauveria bassiana</name>
    <name type="common">White muscardine disease fungus</name>
    <name type="synonym">Tritirachium shiotae</name>
    <dbReference type="NCBI Taxonomy" id="176275"/>
    <lineage>
        <taxon>Eukaryota</taxon>
        <taxon>Fungi</taxon>
        <taxon>Dikarya</taxon>
        <taxon>Ascomycota</taxon>
        <taxon>Pezizomycotina</taxon>
        <taxon>Sordariomycetes</taxon>
        <taxon>Hypocreomycetidae</taxon>
        <taxon>Hypocreales</taxon>
        <taxon>Cordycipitaceae</taxon>
        <taxon>Beauveria</taxon>
    </lineage>
</organism>
<keyword evidence="2" id="KW-1133">Transmembrane helix</keyword>
<keyword evidence="2" id="KW-0812">Transmembrane</keyword>
<keyword evidence="2" id="KW-0472">Membrane</keyword>
<evidence type="ECO:0000313" key="4">
    <source>
        <dbReference type="Proteomes" id="UP000237441"/>
    </source>
</evidence>
<dbReference type="OrthoDB" id="4870118at2759"/>
<name>A0A2S7XZF0_BEABA</name>